<protein>
    <submittedName>
        <fullName evidence="2">pH-response transcription factor pacC/RIM101</fullName>
    </submittedName>
</protein>
<feature type="region of interest" description="Disordered" evidence="1">
    <location>
        <begin position="123"/>
        <end position="142"/>
    </location>
</feature>
<evidence type="ECO:0000256" key="1">
    <source>
        <dbReference type="SAM" id="MobiDB-lite"/>
    </source>
</evidence>
<evidence type="ECO:0000313" key="3">
    <source>
        <dbReference type="Proteomes" id="UP000325081"/>
    </source>
</evidence>
<sequence>MNRTCRSSTTGAVKLRRQHPRLPEGFVETTSTGGGGGDDTSFAVVSSTAYISSRRRSPSSSLLESTARIDIRRRTLLSRTHDVFASPCAVSHQMQAVRTSIAEQRRRAESSARQKKERFTRLCSGTGSLSGKPSTTAANLIPPPERRQNVALLHHNTVGGRSPAYEAVALAGVFVVGVEGKSRGWAEAGCSPRPLRSDSGRCGGGDGRMPAAALPNVCLCVS</sequence>
<dbReference type="EMBL" id="BKCP01010737">
    <property type="protein sequence ID" value="GER53781.1"/>
    <property type="molecule type" value="Genomic_DNA"/>
</dbReference>
<dbReference type="Proteomes" id="UP000325081">
    <property type="component" value="Unassembled WGS sequence"/>
</dbReference>
<dbReference type="AlphaFoldDB" id="A0A5A7RBU1"/>
<reference evidence="3" key="1">
    <citation type="journal article" date="2019" name="Curr. Biol.">
        <title>Genome Sequence of Striga asiatica Provides Insight into the Evolution of Plant Parasitism.</title>
        <authorList>
            <person name="Yoshida S."/>
            <person name="Kim S."/>
            <person name="Wafula E.K."/>
            <person name="Tanskanen J."/>
            <person name="Kim Y.M."/>
            <person name="Honaas L."/>
            <person name="Yang Z."/>
            <person name="Spallek T."/>
            <person name="Conn C.E."/>
            <person name="Ichihashi Y."/>
            <person name="Cheong K."/>
            <person name="Cui S."/>
            <person name="Der J.P."/>
            <person name="Gundlach H."/>
            <person name="Jiao Y."/>
            <person name="Hori C."/>
            <person name="Ishida J.K."/>
            <person name="Kasahara H."/>
            <person name="Kiba T."/>
            <person name="Kim M.S."/>
            <person name="Koo N."/>
            <person name="Laohavisit A."/>
            <person name="Lee Y.H."/>
            <person name="Lumba S."/>
            <person name="McCourt P."/>
            <person name="Mortimer J.C."/>
            <person name="Mutuku J.M."/>
            <person name="Nomura T."/>
            <person name="Sasaki-Sekimoto Y."/>
            <person name="Seto Y."/>
            <person name="Wang Y."/>
            <person name="Wakatake T."/>
            <person name="Sakakibara H."/>
            <person name="Demura T."/>
            <person name="Yamaguchi S."/>
            <person name="Yoneyama K."/>
            <person name="Manabe R.I."/>
            <person name="Nelson D.C."/>
            <person name="Schulman A.H."/>
            <person name="Timko M.P."/>
            <person name="dePamphilis C.W."/>
            <person name="Choi D."/>
            <person name="Shirasu K."/>
        </authorList>
    </citation>
    <scope>NUCLEOTIDE SEQUENCE [LARGE SCALE GENOMIC DNA]</scope>
    <source>
        <strain evidence="3">cv. UVA1</strain>
    </source>
</reference>
<accession>A0A5A7RBU1</accession>
<evidence type="ECO:0000313" key="2">
    <source>
        <dbReference type="EMBL" id="GER53781.1"/>
    </source>
</evidence>
<feature type="region of interest" description="Disordered" evidence="1">
    <location>
        <begin position="1"/>
        <end position="40"/>
    </location>
</feature>
<name>A0A5A7RBU1_STRAF</name>
<keyword evidence="3" id="KW-1185">Reference proteome</keyword>
<proteinExistence type="predicted"/>
<feature type="compositionally biased region" description="Polar residues" evidence="1">
    <location>
        <begin position="1"/>
        <end position="11"/>
    </location>
</feature>
<feature type="compositionally biased region" description="Polar residues" evidence="1">
    <location>
        <begin position="123"/>
        <end position="138"/>
    </location>
</feature>
<gene>
    <name evidence="2" type="ORF">STAS_31328</name>
</gene>
<comment type="caution">
    <text evidence="2">The sequence shown here is derived from an EMBL/GenBank/DDBJ whole genome shotgun (WGS) entry which is preliminary data.</text>
</comment>
<organism evidence="2 3">
    <name type="scientific">Striga asiatica</name>
    <name type="common">Asiatic witchweed</name>
    <name type="synonym">Buchnera asiatica</name>
    <dbReference type="NCBI Taxonomy" id="4170"/>
    <lineage>
        <taxon>Eukaryota</taxon>
        <taxon>Viridiplantae</taxon>
        <taxon>Streptophyta</taxon>
        <taxon>Embryophyta</taxon>
        <taxon>Tracheophyta</taxon>
        <taxon>Spermatophyta</taxon>
        <taxon>Magnoliopsida</taxon>
        <taxon>eudicotyledons</taxon>
        <taxon>Gunneridae</taxon>
        <taxon>Pentapetalae</taxon>
        <taxon>asterids</taxon>
        <taxon>lamiids</taxon>
        <taxon>Lamiales</taxon>
        <taxon>Orobanchaceae</taxon>
        <taxon>Buchnereae</taxon>
        <taxon>Striga</taxon>
    </lineage>
</organism>